<dbReference type="AlphaFoldDB" id="A0A1G4AXU9"/>
<comment type="caution">
    <text evidence="2">The sequence shown here is derived from an EMBL/GenBank/DDBJ whole genome shotgun (WGS) entry which is preliminary data.</text>
</comment>
<protein>
    <submittedName>
        <fullName evidence="2">Uncharacterized protein</fullName>
    </submittedName>
</protein>
<reference evidence="2 3" key="1">
    <citation type="submission" date="2016-09" db="EMBL/GenBank/DDBJ databases">
        <authorList>
            <person name="Capua I."/>
            <person name="De Benedictis P."/>
            <person name="Joannis T."/>
            <person name="Lombin L.H."/>
            <person name="Cattoli G."/>
        </authorList>
    </citation>
    <scope>NUCLEOTIDE SEQUENCE [LARGE SCALE GENOMIC DNA]</scope>
    <source>
        <strain evidence="2 3">IMI 309357</strain>
    </source>
</reference>
<evidence type="ECO:0000313" key="2">
    <source>
        <dbReference type="EMBL" id="OHE93913.1"/>
    </source>
</evidence>
<keyword evidence="1" id="KW-1133">Transmembrane helix</keyword>
<gene>
    <name evidence="2" type="ORF">CORC01_10812</name>
</gene>
<name>A0A1G4AXU9_9PEZI</name>
<dbReference type="Proteomes" id="UP000176998">
    <property type="component" value="Unassembled WGS sequence"/>
</dbReference>
<dbReference type="RefSeq" id="XP_022471077.1">
    <property type="nucleotide sequence ID" value="XM_022622439.1"/>
</dbReference>
<evidence type="ECO:0000256" key="1">
    <source>
        <dbReference type="SAM" id="Phobius"/>
    </source>
</evidence>
<feature type="transmembrane region" description="Helical" evidence="1">
    <location>
        <begin position="12"/>
        <end position="35"/>
    </location>
</feature>
<dbReference type="GeneID" id="34563949"/>
<sequence length="360" mass="39914">MTLPEAGTRQSAWMLSVYILALLLLICLNGLPYFVSGWSDQLAGKHISSIALKSILLQCIDDLQESLIWFLQPLFDILVWDVLSGEEEAESRRQITKADSFITVVRVFAVKLPSVGVTLLLILPKTTVSTFVCILVAAAWCLIFPDAAKAAQKGKQDRDRALLEKRSDAEECQESYLRSLSGLFARLFSWNVIRNGCLFLFVLFSPGLDPTLMTRFVHQVAALEKIMLKGVLSYNKARKIVKVLAMNKLPCQSTVVAVTDKLMAASSRCRVLNTGCIGKLHARARKHFKSRPLLPVTRGRCHGGRVAIWCTAVGGSVAEKVEWSFQTMRRCLQRPALVTGAQEYRPLLAAEMSRCAAADV</sequence>
<keyword evidence="1" id="KW-0472">Membrane</keyword>
<dbReference type="EMBL" id="MJBS01000110">
    <property type="protein sequence ID" value="OHE93913.1"/>
    <property type="molecule type" value="Genomic_DNA"/>
</dbReference>
<dbReference type="OrthoDB" id="10529644at2759"/>
<organism evidence="2 3">
    <name type="scientific">Colletotrichum orchidophilum</name>
    <dbReference type="NCBI Taxonomy" id="1209926"/>
    <lineage>
        <taxon>Eukaryota</taxon>
        <taxon>Fungi</taxon>
        <taxon>Dikarya</taxon>
        <taxon>Ascomycota</taxon>
        <taxon>Pezizomycotina</taxon>
        <taxon>Sordariomycetes</taxon>
        <taxon>Hypocreomycetidae</taxon>
        <taxon>Glomerellales</taxon>
        <taxon>Glomerellaceae</taxon>
        <taxon>Colletotrichum</taxon>
    </lineage>
</organism>
<feature type="transmembrane region" description="Helical" evidence="1">
    <location>
        <begin position="128"/>
        <end position="148"/>
    </location>
</feature>
<evidence type="ECO:0000313" key="3">
    <source>
        <dbReference type="Proteomes" id="UP000176998"/>
    </source>
</evidence>
<feature type="transmembrane region" description="Helical" evidence="1">
    <location>
        <begin position="101"/>
        <end position="122"/>
    </location>
</feature>
<proteinExistence type="predicted"/>
<keyword evidence="3" id="KW-1185">Reference proteome</keyword>
<accession>A0A1G4AXU9</accession>
<keyword evidence="1" id="KW-0812">Transmembrane</keyword>